<evidence type="ECO:0000256" key="1">
    <source>
        <dbReference type="SAM" id="Phobius"/>
    </source>
</evidence>
<dbReference type="AlphaFoldDB" id="A0ABC8UGB5"/>
<sequence>MNGGCGVLFVPVLQWSFLCFFALFYGVLLRAIQACLSVWCWVGDVLLLLAVLDAFMDGSCWLHSSCFGFCSYHTAAYCLLGVPLWGQVACCWYLNWWVFVFGVGRTSGGACGMCRFCFAGACFGCYVFMVAVLDAAADDAVCYSTWYCCLIFLFDVLVLMSSLLDLSFSVSLLECASGMRDVGN</sequence>
<proteinExistence type="predicted"/>
<feature type="transmembrane region" description="Helical" evidence="1">
    <location>
        <begin position="6"/>
        <end position="29"/>
    </location>
</feature>
<dbReference type="EMBL" id="CAUOFW020007636">
    <property type="protein sequence ID" value="CAK9180076.1"/>
    <property type="molecule type" value="Genomic_DNA"/>
</dbReference>
<keyword evidence="1" id="KW-0472">Membrane</keyword>
<evidence type="ECO:0008006" key="4">
    <source>
        <dbReference type="Google" id="ProtNLM"/>
    </source>
</evidence>
<organism evidence="2 3">
    <name type="scientific">Ilex paraguariensis</name>
    <name type="common">yerba mate</name>
    <dbReference type="NCBI Taxonomy" id="185542"/>
    <lineage>
        <taxon>Eukaryota</taxon>
        <taxon>Viridiplantae</taxon>
        <taxon>Streptophyta</taxon>
        <taxon>Embryophyta</taxon>
        <taxon>Tracheophyta</taxon>
        <taxon>Spermatophyta</taxon>
        <taxon>Magnoliopsida</taxon>
        <taxon>eudicotyledons</taxon>
        <taxon>Gunneridae</taxon>
        <taxon>Pentapetalae</taxon>
        <taxon>asterids</taxon>
        <taxon>campanulids</taxon>
        <taxon>Aquifoliales</taxon>
        <taxon>Aquifoliaceae</taxon>
        <taxon>Ilex</taxon>
    </lineage>
</organism>
<feature type="transmembrane region" description="Helical" evidence="1">
    <location>
        <begin position="84"/>
        <end position="104"/>
    </location>
</feature>
<protein>
    <recommendedName>
        <fullName evidence="4">NADH dehydrogenase subunit 6</fullName>
    </recommendedName>
</protein>
<keyword evidence="1" id="KW-0812">Transmembrane</keyword>
<keyword evidence="1" id="KW-1133">Transmembrane helix</keyword>
<keyword evidence="3" id="KW-1185">Reference proteome</keyword>
<accession>A0ABC8UGB5</accession>
<dbReference type="Proteomes" id="UP001642360">
    <property type="component" value="Unassembled WGS sequence"/>
</dbReference>
<comment type="caution">
    <text evidence="2">The sequence shown here is derived from an EMBL/GenBank/DDBJ whole genome shotgun (WGS) entry which is preliminary data.</text>
</comment>
<reference evidence="2 3" key="1">
    <citation type="submission" date="2024-02" db="EMBL/GenBank/DDBJ databases">
        <authorList>
            <person name="Vignale AGUSTIN F."/>
            <person name="Sosa J E."/>
            <person name="Modenutti C."/>
        </authorList>
    </citation>
    <scope>NUCLEOTIDE SEQUENCE [LARGE SCALE GENOMIC DNA]</scope>
</reference>
<feature type="transmembrane region" description="Helical" evidence="1">
    <location>
        <begin position="143"/>
        <end position="164"/>
    </location>
</feature>
<feature type="transmembrane region" description="Helical" evidence="1">
    <location>
        <begin position="116"/>
        <end position="137"/>
    </location>
</feature>
<evidence type="ECO:0000313" key="2">
    <source>
        <dbReference type="EMBL" id="CAK9180076.1"/>
    </source>
</evidence>
<evidence type="ECO:0000313" key="3">
    <source>
        <dbReference type="Proteomes" id="UP001642360"/>
    </source>
</evidence>
<feature type="transmembrane region" description="Helical" evidence="1">
    <location>
        <begin position="36"/>
        <end position="55"/>
    </location>
</feature>
<gene>
    <name evidence="2" type="ORF">ILEXP_LOCUS50030</name>
</gene>
<name>A0ABC8UGB5_9AQUA</name>